<sequence>MSIPTAFANASGDDNLLPPVNQLAILDVFFPGFSTVSAGLSKYLQIDISFYLPFIVICGVVIYASNYVSEHLWSSLQHYLMSTADIRIDDEMYNYVMGWVTQQKFSQANRRFIASTNVNSRSWFMWVESRDNEREGEGVDEIDENGIPIEKRKHRKLQYTPGLGTHIFWYKGRLMVFRRSAPHQRYGPISEREEISISSFGRDPTKLKELLNECRKLFLNSDEDKTVIFRGGNKPGTMSETTWVRSTARVTRPMSTMVMDESVKTDLLADMRDYLHPHTQRWYWNRGIPYRRGYLLYGAPGTGKSSLSLAIAGYFKLKIYIVSLNSPSMNEESLGTLFSELPQRCVVLLEDIDTAGLTNARNSEASEDAAAAMAVKKVQKDPSQPPSLVVGTPPAGRISLSALLNVLDGVSSQEGRILIMTTNHIDKLDEALIRPGRVDMTIKFQLSDAAMMRMLFTSIFTTLEGDFPQKKIALLDSNGNGALPLNSANLQTGHAKSSGVDTSNAADQKINEDEERRKLEAKKIAVLAESFTLAMPEGIFSPADVQGYLLKHKRSPEIAAREAAKWAKDTIDERKRKKEEDERKTRKRLEDAEVAVMTAQAAAEKRIEEAGKKGGADTKDSDDSDDADDL</sequence>
<evidence type="ECO:0000259" key="15">
    <source>
        <dbReference type="SMART" id="SM01024"/>
    </source>
</evidence>
<comment type="catalytic activity">
    <reaction evidence="11">
        <text>ATP + H2O = ADP + phosphate + H(+)</text>
        <dbReference type="Rhea" id="RHEA:13065"/>
        <dbReference type="ChEBI" id="CHEBI:15377"/>
        <dbReference type="ChEBI" id="CHEBI:15378"/>
        <dbReference type="ChEBI" id="CHEBI:30616"/>
        <dbReference type="ChEBI" id="CHEBI:43474"/>
        <dbReference type="ChEBI" id="CHEBI:456216"/>
    </reaction>
    <physiologicalReaction direction="left-to-right" evidence="11">
        <dbReference type="Rhea" id="RHEA:13066"/>
    </physiologicalReaction>
</comment>
<name>A0A176ZYG4_9PEZI</name>
<feature type="region of interest" description="Disordered" evidence="13">
    <location>
        <begin position="571"/>
        <end position="630"/>
    </location>
</feature>
<dbReference type="Pfam" id="PF00004">
    <property type="entry name" value="AAA"/>
    <property type="match status" value="2"/>
</dbReference>
<dbReference type="InterPro" id="IPR050747">
    <property type="entry name" value="Mitochondrial_chaperone_BCS1"/>
</dbReference>
<dbReference type="PROSITE" id="PS00674">
    <property type="entry name" value="AAA"/>
    <property type="match status" value="1"/>
</dbReference>
<evidence type="ECO:0000256" key="2">
    <source>
        <dbReference type="ARBA" id="ARBA00007448"/>
    </source>
</evidence>
<accession>A0A176ZYG4</accession>
<dbReference type="InterPro" id="IPR003959">
    <property type="entry name" value="ATPase_AAA_core"/>
</dbReference>
<evidence type="ECO:0000256" key="6">
    <source>
        <dbReference type="ARBA" id="ARBA00022801"/>
    </source>
</evidence>
<evidence type="ECO:0000256" key="12">
    <source>
        <dbReference type="RuleBase" id="RU003651"/>
    </source>
</evidence>
<keyword evidence="6" id="KW-0378">Hydrolase</keyword>
<dbReference type="SMART" id="SM00382">
    <property type="entry name" value="AAA"/>
    <property type="match status" value="1"/>
</dbReference>
<keyword evidence="8" id="KW-1133">Transmembrane helix</keyword>
<keyword evidence="10" id="KW-0472">Membrane</keyword>
<evidence type="ECO:0000313" key="16">
    <source>
        <dbReference type="EMBL" id="OAF54272.1"/>
    </source>
</evidence>
<dbReference type="SMART" id="SM01024">
    <property type="entry name" value="BCS1_N"/>
    <property type="match status" value="1"/>
</dbReference>
<dbReference type="OrthoDB" id="10251412at2759"/>
<gene>
    <name evidence="16" type="ORF">VC83_09443</name>
</gene>
<dbReference type="Pfam" id="PF08740">
    <property type="entry name" value="BCS1_N"/>
    <property type="match status" value="1"/>
</dbReference>
<dbReference type="InterPro" id="IPR003960">
    <property type="entry name" value="ATPase_AAA_CS"/>
</dbReference>
<evidence type="ECO:0000256" key="13">
    <source>
        <dbReference type="SAM" id="MobiDB-lite"/>
    </source>
</evidence>
<dbReference type="SUPFAM" id="SSF52540">
    <property type="entry name" value="P-loop containing nucleoside triphosphate hydrolases"/>
    <property type="match status" value="1"/>
</dbReference>
<evidence type="ECO:0000256" key="3">
    <source>
        <dbReference type="ARBA" id="ARBA00022692"/>
    </source>
</evidence>
<keyword evidence="5" id="KW-0999">Mitochondrion inner membrane</keyword>
<evidence type="ECO:0000256" key="1">
    <source>
        <dbReference type="ARBA" id="ARBA00004434"/>
    </source>
</evidence>
<dbReference type="Pfam" id="PF25426">
    <property type="entry name" value="AAA_lid_BCS1"/>
    <property type="match status" value="1"/>
</dbReference>
<dbReference type="GeneID" id="36292474"/>
<keyword evidence="7 12" id="KW-0067">ATP-binding</keyword>
<proteinExistence type="inferred from homology"/>
<evidence type="ECO:0000256" key="5">
    <source>
        <dbReference type="ARBA" id="ARBA00022792"/>
    </source>
</evidence>
<dbReference type="InterPro" id="IPR014851">
    <property type="entry name" value="BCS1_N"/>
</dbReference>
<evidence type="ECO:0000256" key="11">
    <source>
        <dbReference type="ARBA" id="ARBA00048778"/>
    </source>
</evidence>
<evidence type="ECO:0000259" key="14">
    <source>
        <dbReference type="SMART" id="SM00382"/>
    </source>
</evidence>
<dbReference type="Proteomes" id="UP000077154">
    <property type="component" value="Unassembled WGS sequence"/>
</dbReference>
<feature type="compositionally biased region" description="Basic and acidic residues" evidence="13">
    <location>
        <begin position="603"/>
        <end position="621"/>
    </location>
</feature>
<dbReference type="InterPro" id="IPR057495">
    <property type="entry name" value="AAA_lid_BCS1"/>
</dbReference>
<keyword evidence="9" id="KW-0496">Mitochondrion</keyword>
<comment type="subcellular location">
    <subcellularLocation>
        <location evidence="1">Mitochondrion inner membrane</location>
        <topology evidence="1">Single-pass membrane protein</topology>
    </subcellularLocation>
</comment>
<evidence type="ECO:0000256" key="4">
    <source>
        <dbReference type="ARBA" id="ARBA00022741"/>
    </source>
</evidence>
<dbReference type="EMBL" id="KV441432">
    <property type="protein sequence ID" value="OAF54272.1"/>
    <property type="molecule type" value="Genomic_DNA"/>
</dbReference>
<evidence type="ECO:0000256" key="9">
    <source>
        <dbReference type="ARBA" id="ARBA00023128"/>
    </source>
</evidence>
<dbReference type="VEuPathDB" id="FungiDB:GMDG_08013"/>
<dbReference type="AlphaFoldDB" id="A0A176ZYG4"/>
<dbReference type="Gene3D" id="3.40.50.300">
    <property type="entry name" value="P-loop containing nucleotide triphosphate hydrolases"/>
    <property type="match status" value="1"/>
</dbReference>
<dbReference type="GO" id="GO:0016887">
    <property type="term" value="F:ATP hydrolysis activity"/>
    <property type="evidence" value="ECO:0007669"/>
    <property type="project" value="InterPro"/>
</dbReference>
<dbReference type="GO" id="GO:0005743">
    <property type="term" value="C:mitochondrial inner membrane"/>
    <property type="evidence" value="ECO:0007669"/>
    <property type="project" value="UniProtKB-SubCell"/>
</dbReference>
<reference evidence="16" key="1">
    <citation type="submission" date="2016-03" db="EMBL/GenBank/DDBJ databases">
        <title>Updated assembly of Pseudogymnoascus destructans, the fungus causing white-nose syndrome of bats.</title>
        <authorList>
            <person name="Palmer J.M."/>
            <person name="Drees K.P."/>
            <person name="Foster J.T."/>
            <person name="Lindner D.L."/>
        </authorList>
    </citation>
    <scope>NUCLEOTIDE SEQUENCE [LARGE SCALE GENOMIC DNA]</scope>
    <source>
        <strain evidence="16">20631-21</strain>
    </source>
</reference>
<evidence type="ECO:0000256" key="8">
    <source>
        <dbReference type="ARBA" id="ARBA00022989"/>
    </source>
</evidence>
<dbReference type="PANTHER" id="PTHR23070">
    <property type="entry name" value="BCS1 AAA-TYPE ATPASE"/>
    <property type="match status" value="1"/>
</dbReference>
<organism evidence="16">
    <name type="scientific">Pseudogymnoascus destructans</name>
    <dbReference type="NCBI Taxonomy" id="655981"/>
    <lineage>
        <taxon>Eukaryota</taxon>
        <taxon>Fungi</taxon>
        <taxon>Dikarya</taxon>
        <taxon>Ascomycota</taxon>
        <taxon>Pezizomycotina</taxon>
        <taxon>Leotiomycetes</taxon>
        <taxon>Thelebolales</taxon>
        <taxon>Thelebolaceae</taxon>
        <taxon>Pseudogymnoascus</taxon>
    </lineage>
</organism>
<dbReference type="GO" id="GO:0005524">
    <property type="term" value="F:ATP binding"/>
    <property type="evidence" value="ECO:0007669"/>
    <property type="project" value="UniProtKB-KW"/>
</dbReference>
<dbReference type="RefSeq" id="XP_024319579.1">
    <property type="nucleotide sequence ID" value="XM_024472882.1"/>
</dbReference>
<keyword evidence="3" id="KW-0812">Transmembrane</keyword>
<protein>
    <submittedName>
        <fullName evidence="16">Uncharacterized protein</fullName>
    </submittedName>
</protein>
<feature type="domain" description="BCS1 N-terminal" evidence="15">
    <location>
        <begin position="56"/>
        <end position="257"/>
    </location>
</feature>
<dbReference type="eggNOG" id="KOG0743">
    <property type="taxonomic scope" value="Eukaryota"/>
</dbReference>
<evidence type="ECO:0000256" key="10">
    <source>
        <dbReference type="ARBA" id="ARBA00023136"/>
    </source>
</evidence>
<evidence type="ECO:0000256" key="7">
    <source>
        <dbReference type="ARBA" id="ARBA00022840"/>
    </source>
</evidence>
<feature type="compositionally biased region" description="Basic and acidic residues" evidence="13">
    <location>
        <begin position="571"/>
        <end position="591"/>
    </location>
</feature>
<comment type="similarity">
    <text evidence="2">Belongs to the AAA ATPase family. BCS1 subfamily.</text>
</comment>
<keyword evidence="4 12" id="KW-0547">Nucleotide-binding</keyword>
<feature type="domain" description="AAA+ ATPase" evidence="14">
    <location>
        <begin position="290"/>
        <end position="448"/>
    </location>
</feature>
<dbReference type="InterPro" id="IPR027417">
    <property type="entry name" value="P-loop_NTPase"/>
</dbReference>
<dbReference type="InterPro" id="IPR003593">
    <property type="entry name" value="AAA+_ATPase"/>
</dbReference>